<feature type="domain" description="NlpC/P60" evidence="6">
    <location>
        <begin position="224"/>
        <end position="343"/>
    </location>
</feature>
<feature type="region of interest" description="Disordered" evidence="5">
    <location>
        <begin position="196"/>
        <end position="215"/>
    </location>
</feature>
<dbReference type="GO" id="GO:0008234">
    <property type="term" value="F:cysteine-type peptidase activity"/>
    <property type="evidence" value="ECO:0007669"/>
    <property type="project" value="UniProtKB-KW"/>
</dbReference>
<reference evidence="7 8" key="1">
    <citation type="submission" date="2019-10" db="EMBL/GenBank/DDBJ databases">
        <title>Gracilibacillus sp. nov. isolated from rice seeds.</title>
        <authorList>
            <person name="He S."/>
        </authorList>
    </citation>
    <scope>NUCLEOTIDE SEQUENCE [LARGE SCALE GENOMIC DNA]</scope>
    <source>
        <strain evidence="7 8">TD8</strain>
    </source>
</reference>
<keyword evidence="3" id="KW-0378">Hydrolase</keyword>
<protein>
    <recommendedName>
        <fullName evidence="6">NlpC/P60 domain-containing protein</fullName>
    </recommendedName>
</protein>
<evidence type="ECO:0000256" key="2">
    <source>
        <dbReference type="ARBA" id="ARBA00022670"/>
    </source>
</evidence>
<evidence type="ECO:0000259" key="6">
    <source>
        <dbReference type="PROSITE" id="PS51935"/>
    </source>
</evidence>
<dbReference type="GO" id="GO:0006508">
    <property type="term" value="P:proteolysis"/>
    <property type="evidence" value="ECO:0007669"/>
    <property type="project" value="UniProtKB-KW"/>
</dbReference>
<accession>A0A7C8GV14</accession>
<dbReference type="Pfam" id="PF01471">
    <property type="entry name" value="PG_binding_1"/>
    <property type="match status" value="2"/>
</dbReference>
<dbReference type="SUPFAM" id="SSF54001">
    <property type="entry name" value="Cysteine proteinases"/>
    <property type="match status" value="1"/>
</dbReference>
<feature type="compositionally biased region" description="Basic and acidic residues" evidence="5">
    <location>
        <begin position="196"/>
        <end position="211"/>
    </location>
</feature>
<dbReference type="InterPro" id="IPR038765">
    <property type="entry name" value="Papain-like_cys_pep_sf"/>
</dbReference>
<keyword evidence="8" id="KW-1185">Reference proteome</keyword>
<evidence type="ECO:0000313" key="8">
    <source>
        <dbReference type="Proteomes" id="UP000480246"/>
    </source>
</evidence>
<sequence length="345" mass="38751">MLLHDHLSTIVKHSIAYSFAFSQPFSFYIDEYPVIDNEVLEQADNLKYGMHHDSVRILQEKLQKLSYYDSSIDGEFGILTEYALKKFQKDQQLKISGEAASDTKQKLIRKEEEAYEQILSEHIADDQSDNAKAVTQLQEALHYYGYYQAAIDGIYGPKTDNAFQSFKQDNGLEIVHIENERVNNVAISSIPTVSVKDDNKEVESDSPKNEENNEQNIKMIPVTVNKLPGITAAAKTFLGVPYVWGGTTTSGFDCSGYIQYVFKQFNIHLPRTVNEMWNATKSLDQPGVGDLVFFETYKPGPSHAGIYLGNGQFIHAGASNGVEISALSEDYWSARYLGAKRVVSK</sequence>
<organism evidence="7 8">
    <name type="scientific">Gracilibacillus oryzae</name>
    <dbReference type="NCBI Taxonomy" id="1672701"/>
    <lineage>
        <taxon>Bacteria</taxon>
        <taxon>Bacillati</taxon>
        <taxon>Bacillota</taxon>
        <taxon>Bacilli</taxon>
        <taxon>Bacillales</taxon>
        <taxon>Bacillaceae</taxon>
        <taxon>Gracilibacillus</taxon>
    </lineage>
</organism>
<dbReference type="OrthoDB" id="9813368at2"/>
<dbReference type="EMBL" id="WEID01000017">
    <property type="protein sequence ID" value="KAB8138439.1"/>
    <property type="molecule type" value="Genomic_DNA"/>
</dbReference>
<proteinExistence type="inferred from homology"/>
<dbReference type="RefSeq" id="WP_153401826.1">
    <property type="nucleotide sequence ID" value="NZ_ML762425.1"/>
</dbReference>
<evidence type="ECO:0000313" key="7">
    <source>
        <dbReference type="EMBL" id="KAB8138439.1"/>
    </source>
</evidence>
<evidence type="ECO:0000256" key="5">
    <source>
        <dbReference type="SAM" id="MobiDB-lite"/>
    </source>
</evidence>
<dbReference type="Gene3D" id="3.90.1720.10">
    <property type="entry name" value="endopeptidase domain like (from Nostoc punctiforme)"/>
    <property type="match status" value="1"/>
</dbReference>
<dbReference type="PANTHER" id="PTHR47053">
    <property type="entry name" value="MUREIN DD-ENDOPEPTIDASE MEPH-RELATED"/>
    <property type="match status" value="1"/>
</dbReference>
<evidence type="ECO:0000256" key="4">
    <source>
        <dbReference type="ARBA" id="ARBA00022807"/>
    </source>
</evidence>
<dbReference type="Gene3D" id="1.10.101.10">
    <property type="entry name" value="PGBD-like superfamily/PGBD"/>
    <property type="match status" value="2"/>
</dbReference>
<dbReference type="Pfam" id="PF00877">
    <property type="entry name" value="NLPC_P60"/>
    <property type="match status" value="1"/>
</dbReference>
<dbReference type="InterPro" id="IPR000064">
    <property type="entry name" value="NLP_P60_dom"/>
</dbReference>
<dbReference type="PANTHER" id="PTHR47053:SF1">
    <property type="entry name" value="MUREIN DD-ENDOPEPTIDASE MEPH-RELATED"/>
    <property type="match status" value="1"/>
</dbReference>
<dbReference type="InterPro" id="IPR036365">
    <property type="entry name" value="PGBD-like_sf"/>
</dbReference>
<keyword evidence="4" id="KW-0788">Thiol protease</keyword>
<keyword evidence="2" id="KW-0645">Protease</keyword>
<dbReference type="Proteomes" id="UP000480246">
    <property type="component" value="Unassembled WGS sequence"/>
</dbReference>
<dbReference type="InterPro" id="IPR051202">
    <property type="entry name" value="Peptidase_C40"/>
</dbReference>
<evidence type="ECO:0000256" key="3">
    <source>
        <dbReference type="ARBA" id="ARBA00022801"/>
    </source>
</evidence>
<dbReference type="SUPFAM" id="SSF47090">
    <property type="entry name" value="PGBD-like"/>
    <property type="match status" value="2"/>
</dbReference>
<comment type="similarity">
    <text evidence="1">Belongs to the peptidase C40 family.</text>
</comment>
<comment type="caution">
    <text evidence="7">The sequence shown here is derived from an EMBL/GenBank/DDBJ whole genome shotgun (WGS) entry which is preliminary data.</text>
</comment>
<name>A0A7C8GV14_9BACI</name>
<dbReference type="InterPro" id="IPR036366">
    <property type="entry name" value="PGBDSf"/>
</dbReference>
<dbReference type="InterPro" id="IPR002477">
    <property type="entry name" value="Peptidoglycan-bd-like"/>
</dbReference>
<dbReference type="AlphaFoldDB" id="A0A7C8GV14"/>
<evidence type="ECO:0000256" key="1">
    <source>
        <dbReference type="ARBA" id="ARBA00007074"/>
    </source>
</evidence>
<dbReference type="PROSITE" id="PS51935">
    <property type="entry name" value="NLPC_P60"/>
    <property type="match status" value="1"/>
</dbReference>
<gene>
    <name evidence="7" type="ORF">F9U64_04615</name>
</gene>